<comment type="similarity">
    <text evidence="2 5">Belongs to the DegT/DnrJ/EryC1 family.</text>
</comment>
<dbReference type="InterPro" id="IPR015424">
    <property type="entry name" value="PyrdxlP-dep_Trfase"/>
</dbReference>
<dbReference type="InterPro" id="IPR000653">
    <property type="entry name" value="DegT/StrS_aminotransferase"/>
</dbReference>
<evidence type="ECO:0000256" key="5">
    <source>
        <dbReference type="RuleBase" id="RU004508"/>
    </source>
</evidence>
<dbReference type="FunFam" id="3.40.640.10:FF:000089">
    <property type="entry name" value="Aminotransferase, DegT/DnrJ/EryC1/StrS family"/>
    <property type="match status" value="1"/>
</dbReference>
<dbReference type="PANTHER" id="PTHR30244:SF36">
    <property type="entry name" value="3-OXO-GLUCOSE-6-PHOSPHATE:GLUTAMATE AMINOTRANSFERASE"/>
    <property type="match status" value="1"/>
</dbReference>
<evidence type="ECO:0000256" key="3">
    <source>
        <dbReference type="PIRSR" id="PIRSR000390-1"/>
    </source>
</evidence>
<name>B5M6M7_KOSOT</name>
<proteinExistence type="inferred from homology"/>
<evidence type="ECO:0000256" key="4">
    <source>
        <dbReference type="PIRSR" id="PIRSR000390-2"/>
    </source>
</evidence>
<evidence type="ECO:0000256" key="1">
    <source>
        <dbReference type="ARBA" id="ARBA00022898"/>
    </source>
</evidence>
<dbReference type="GO" id="GO:0000271">
    <property type="term" value="P:polysaccharide biosynthetic process"/>
    <property type="evidence" value="ECO:0007669"/>
    <property type="project" value="TreeGrafter"/>
</dbReference>
<reference evidence="6" key="1">
    <citation type="submission" date="2008-08" db="EMBL/GenBank/DDBJ databases">
        <authorList>
            <person name="DiPippo J.L."/>
            <person name="Nesbo C.L."/>
            <person name="Dahle H."/>
            <person name="Doolittle F.W."/>
            <person name="Birkland N.-K."/>
            <person name="Noll K.M."/>
        </authorList>
    </citation>
    <scope>NUCLEOTIDE SEQUENCE</scope>
    <source>
        <strain evidence="6">TBF 19.5.1</strain>
    </source>
</reference>
<dbReference type="PANTHER" id="PTHR30244">
    <property type="entry name" value="TRANSAMINASE"/>
    <property type="match status" value="1"/>
</dbReference>
<dbReference type="Gene3D" id="3.90.1150.10">
    <property type="entry name" value="Aspartate Aminotransferase, domain 1"/>
    <property type="match status" value="1"/>
</dbReference>
<dbReference type="Gene3D" id="3.40.640.10">
    <property type="entry name" value="Type I PLP-dependent aspartate aminotransferase-like (Major domain)"/>
    <property type="match status" value="1"/>
</dbReference>
<accession>B5M6M7</accession>
<evidence type="ECO:0000256" key="2">
    <source>
        <dbReference type="ARBA" id="ARBA00037999"/>
    </source>
</evidence>
<feature type="active site" description="Proton acceptor" evidence="3">
    <location>
        <position position="201"/>
    </location>
</feature>
<dbReference type="InterPro" id="IPR015421">
    <property type="entry name" value="PyrdxlP-dep_Trfase_major"/>
</dbReference>
<dbReference type="GO" id="GO:0008483">
    <property type="term" value="F:transaminase activity"/>
    <property type="evidence" value="ECO:0007669"/>
    <property type="project" value="TreeGrafter"/>
</dbReference>
<organism evidence="6">
    <name type="scientific">Kosmotoga olearia (strain ATCC BAA-1733 / DSM 21960 / TBF 19.5.1)</name>
    <dbReference type="NCBI Taxonomy" id="521045"/>
    <lineage>
        <taxon>Bacteria</taxon>
        <taxon>Thermotogati</taxon>
        <taxon>Thermotogota</taxon>
        <taxon>Thermotogae</taxon>
        <taxon>Kosmotogales</taxon>
        <taxon>Kosmotogaceae</taxon>
        <taxon>Kosmotoga</taxon>
    </lineage>
</organism>
<evidence type="ECO:0000313" key="6">
    <source>
        <dbReference type="EMBL" id="ACH68631.1"/>
    </source>
</evidence>
<sequence length="426" mass="48365">MEGVQMKVPLFDIIRQYEKLRREILEAIDSVISSGRVILGENVRKLEEEIAEFAGVRHGIGVANGSDALYIALKALGIGEGDYVITTPYTFFATASCITRNGATPIFADIDPETFNINLDLVEEILNSHPQREKIKALIPVHLFGQTVNLERLEYIRQKYGIKILEDCAQSIGSTWTYSDGTVKKSGSVGDAAIFSFFPTKNLGAYGDGGMIITNNDEIAEFCRKFRVHGSKVKYHHDVVGINSRLDEIQAAVLRVKLKYLGEYIEKRRKIAKWYGEEFGRKALVVREPRTENRERKNRESENHRTREFSNSFSRTLGLSDSRIFIKIPSVPSDNSHVFHQYVIRVGNGQRDALREFLRERGIGTSVYYPMGLHQQKCFAYLNIPEGSLPETERASKEAIALPIFPELQKQEIEYVVQTIEDFFKG</sequence>
<dbReference type="InterPro" id="IPR015422">
    <property type="entry name" value="PyrdxlP-dep_Trfase_small"/>
</dbReference>
<dbReference type="SUPFAM" id="SSF53383">
    <property type="entry name" value="PLP-dependent transferases"/>
    <property type="match status" value="2"/>
</dbReference>
<gene>
    <name evidence="6" type="primary">wecE</name>
    <name evidence="6" type="ORF">KO_13</name>
</gene>
<protein>
    <submittedName>
        <fullName evidence="6">Conserved protein</fullName>
    </submittedName>
</protein>
<dbReference type="PIRSF" id="PIRSF000390">
    <property type="entry name" value="PLP_StrS"/>
    <property type="match status" value="1"/>
</dbReference>
<reference evidence="6" key="2">
    <citation type="journal article" date="2009" name="Int. J. Syst. Evol. Microbiol.">
        <title>Kosmotoga olearia gen. nov., sp. nov., a thermophilic, anaerobic heterotroph isolated from an oil production fluid.</title>
        <authorList>
            <person name="Dipippo J.L."/>
            <person name="Nesbo C.L."/>
            <person name="Dahle H."/>
            <person name="Doolittle W.F."/>
            <person name="Birkland N.K."/>
            <person name="Noll K.M."/>
        </authorList>
    </citation>
    <scope>NUCLEOTIDE SEQUENCE</scope>
    <source>
        <strain evidence="6">TBF 19.5.1</strain>
    </source>
</reference>
<keyword evidence="1 4" id="KW-0663">Pyridoxal phosphate</keyword>
<feature type="modified residue" description="N6-(pyridoxal phosphate)lysine" evidence="4">
    <location>
        <position position="201"/>
    </location>
</feature>
<dbReference type="CDD" id="cd00616">
    <property type="entry name" value="AHBA_syn"/>
    <property type="match status" value="1"/>
</dbReference>
<dbReference type="AlphaFoldDB" id="B5M6M7"/>
<dbReference type="GO" id="GO:0030170">
    <property type="term" value="F:pyridoxal phosphate binding"/>
    <property type="evidence" value="ECO:0007669"/>
    <property type="project" value="UniProtKB-ARBA"/>
</dbReference>
<dbReference type="EMBL" id="EU980631">
    <property type="protein sequence ID" value="ACH68631.1"/>
    <property type="molecule type" value="Genomic_DNA"/>
</dbReference>
<dbReference type="Pfam" id="PF01041">
    <property type="entry name" value="DegT_DnrJ_EryC1"/>
    <property type="match status" value="2"/>
</dbReference>